<evidence type="ECO:0000256" key="2">
    <source>
        <dbReference type="ARBA" id="ARBA00022475"/>
    </source>
</evidence>
<dbReference type="PANTHER" id="PTHR30589">
    <property type="entry name" value="PROLIPOPROTEIN DIACYLGLYCERYL TRANSFERASE"/>
    <property type="match status" value="1"/>
</dbReference>
<evidence type="ECO:0000256" key="3">
    <source>
        <dbReference type="ARBA" id="ARBA00022679"/>
    </source>
</evidence>
<evidence type="ECO:0000313" key="9">
    <source>
        <dbReference type="Proteomes" id="UP000607559"/>
    </source>
</evidence>
<evidence type="ECO:0008006" key="10">
    <source>
        <dbReference type="Google" id="ProtNLM"/>
    </source>
</evidence>
<feature type="transmembrane region" description="Helical" evidence="7">
    <location>
        <begin position="360"/>
        <end position="380"/>
    </location>
</feature>
<name>A0A8J2XR96_9BACT</name>
<keyword evidence="4 7" id="KW-0812">Transmembrane</keyword>
<dbReference type="AlphaFoldDB" id="A0A8J2XR96"/>
<protein>
    <recommendedName>
        <fullName evidence="10">Diacylglyceryl transferase</fullName>
    </recommendedName>
</protein>
<evidence type="ECO:0000256" key="7">
    <source>
        <dbReference type="SAM" id="Phobius"/>
    </source>
</evidence>
<feature type="transmembrane region" description="Helical" evidence="7">
    <location>
        <begin position="188"/>
        <end position="208"/>
    </location>
</feature>
<feature type="transmembrane region" description="Helical" evidence="7">
    <location>
        <begin position="400"/>
        <end position="417"/>
    </location>
</feature>
<evidence type="ECO:0000313" key="8">
    <source>
        <dbReference type="EMBL" id="GGA86051.1"/>
    </source>
</evidence>
<feature type="transmembrane region" description="Helical" evidence="7">
    <location>
        <begin position="20"/>
        <end position="41"/>
    </location>
</feature>
<reference evidence="8" key="2">
    <citation type="submission" date="2020-09" db="EMBL/GenBank/DDBJ databases">
        <authorList>
            <person name="Sun Q."/>
            <person name="Zhou Y."/>
        </authorList>
    </citation>
    <scope>NUCLEOTIDE SEQUENCE</scope>
    <source>
        <strain evidence="8">CGMCC 1.15448</strain>
    </source>
</reference>
<proteinExistence type="inferred from homology"/>
<keyword evidence="3" id="KW-0808">Transferase</keyword>
<evidence type="ECO:0000256" key="4">
    <source>
        <dbReference type="ARBA" id="ARBA00022692"/>
    </source>
</evidence>
<keyword evidence="6 7" id="KW-0472">Membrane</keyword>
<dbReference type="GO" id="GO:0005886">
    <property type="term" value="C:plasma membrane"/>
    <property type="evidence" value="ECO:0007669"/>
    <property type="project" value="InterPro"/>
</dbReference>
<evidence type="ECO:0000256" key="5">
    <source>
        <dbReference type="ARBA" id="ARBA00022989"/>
    </source>
</evidence>
<accession>A0A8J2XR96</accession>
<feature type="transmembrane region" description="Helical" evidence="7">
    <location>
        <begin position="149"/>
        <end position="168"/>
    </location>
</feature>
<sequence>MYPNLYFAIKDLFGISWPPLRFVNSFGFFVALSFIAAAITLTKELKRKQREGLLHAREEVILIGKPASPTELTLNFILGFLLGFKLVGLFTADSALTANVQDYLMSMQGNLPAGLIGGLLFAGLKWYEKNKRKLPQPQEKKVRIWPHDRVGDLTIYAFVFGFVGAKIFNSLETWNDFVRDPIGSLFSFSGLTFYGGLICAALAIWYYARKHGIGFWHLNDAAAPGLMLAYAIGRIGCQVSGDGDWGILNSAYITTKTGKVALAGPNDFTQTLQQYSQVYLPQFGSLDKVPHLSVKAPSFLPDWFFAYSYPHNVISEGAHILDCNTQYCSQLPIPVFPTPLYETLSCLALFFVLWGLRKRLTIPGTLFAIYLILNGIERFLVEHIRVNTTYSIFGFHPTQAELISAGLVIAGVLIYFNRKRRGVPPPRTATDDVRVG</sequence>
<feature type="transmembrane region" description="Helical" evidence="7">
    <location>
        <begin position="72"/>
        <end position="91"/>
    </location>
</feature>
<comment type="caution">
    <text evidence="8">The sequence shown here is derived from an EMBL/GenBank/DDBJ whole genome shotgun (WGS) entry which is preliminary data.</text>
</comment>
<evidence type="ECO:0000256" key="6">
    <source>
        <dbReference type="ARBA" id="ARBA00023136"/>
    </source>
</evidence>
<evidence type="ECO:0000256" key="1">
    <source>
        <dbReference type="ARBA" id="ARBA00007150"/>
    </source>
</evidence>
<keyword evidence="5 7" id="KW-1133">Transmembrane helix</keyword>
<dbReference type="RefSeq" id="WP_188928480.1">
    <property type="nucleotide sequence ID" value="NZ_BMJC01000001.1"/>
</dbReference>
<comment type="similarity">
    <text evidence="1">Belongs to the Lgt family.</text>
</comment>
<dbReference type="Proteomes" id="UP000607559">
    <property type="component" value="Unassembled WGS sequence"/>
</dbReference>
<dbReference type="InterPro" id="IPR001640">
    <property type="entry name" value="Lgt"/>
</dbReference>
<dbReference type="PANTHER" id="PTHR30589:SF0">
    <property type="entry name" value="PHOSPHATIDYLGLYCEROL--PROLIPOPROTEIN DIACYLGLYCERYL TRANSFERASE"/>
    <property type="match status" value="1"/>
</dbReference>
<dbReference type="EMBL" id="BMJC01000001">
    <property type="protein sequence ID" value="GGA86051.1"/>
    <property type="molecule type" value="Genomic_DNA"/>
</dbReference>
<gene>
    <name evidence="8" type="ORF">GCM10011511_06390</name>
</gene>
<organism evidence="8 9">
    <name type="scientific">Puia dinghuensis</name>
    <dbReference type="NCBI Taxonomy" id="1792502"/>
    <lineage>
        <taxon>Bacteria</taxon>
        <taxon>Pseudomonadati</taxon>
        <taxon>Bacteroidota</taxon>
        <taxon>Chitinophagia</taxon>
        <taxon>Chitinophagales</taxon>
        <taxon>Chitinophagaceae</taxon>
        <taxon>Puia</taxon>
    </lineage>
</organism>
<keyword evidence="2" id="KW-1003">Cell membrane</keyword>
<dbReference type="GO" id="GO:0042158">
    <property type="term" value="P:lipoprotein biosynthetic process"/>
    <property type="evidence" value="ECO:0007669"/>
    <property type="project" value="InterPro"/>
</dbReference>
<reference evidence="8" key="1">
    <citation type="journal article" date="2014" name="Int. J. Syst. Evol. Microbiol.">
        <title>Complete genome sequence of Corynebacterium casei LMG S-19264T (=DSM 44701T), isolated from a smear-ripened cheese.</title>
        <authorList>
            <consortium name="US DOE Joint Genome Institute (JGI-PGF)"/>
            <person name="Walter F."/>
            <person name="Albersmeier A."/>
            <person name="Kalinowski J."/>
            <person name="Ruckert C."/>
        </authorList>
    </citation>
    <scope>NUCLEOTIDE SEQUENCE</scope>
    <source>
        <strain evidence="8">CGMCC 1.15448</strain>
    </source>
</reference>
<dbReference type="GO" id="GO:0008961">
    <property type="term" value="F:phosphatidylglycerol-prolipoprotein diacylglyceryl transferase activity"/>
    <property type="evidence" value="ECO:0007669"/>
    <property type="project" value="InterPro"/>
</dbReference>
<dbReference type="Pfam" id="PF01790">
    <property type="entry name" value="LGT"/>
    <property type="match status" value="1"/>
</dbReference>
<feature type="transmembrane region" description="Helical" evidence="7">
    <location>
        <begin position="111"/>
        <end position="128"/>
    </location>
</feature>
<keyword evidence="9" id="KW-1185">Reference proteome</keyword>